<evidence type="ECO:0000313" key="1">
    <source>
        <dbReference type="EMBL" id="EJF54858.1"/>
    </source>
</evidence>
<dbReference type="EMBL" id="JH719942">
    <property type="protein sequence ID" value="EJF54858.1"/>
    <property type="molecule type" value="Genomic_DNA"/>
</dbReference>
<protein>
    <recommendedName>
        <fullName evidence="3">Co-chaperone DjlA N-terminal domain-containing protein</fullName>
    </recommendedName>
</protein>
<dbReference type="AlphaFoldDB" id="J1I8R2"/>
<proteinExistence type="predicted"/>
<evidence type="ECO:0000313" key="2">
    <source>
        <dbReference type="Proteomes" id="UP000005113"/>
    </source>
</evidence>
<dbReference type="RefSeq" id="WP_002660776.1">
    <property type="nucleotide sequence ID" value="NZ_JH719942.1"/>
</dbReference>
<name>J1I8R2_9BACT</name>
<dbReference type="Proteomes" id="UP000005113">
    <property type="component" value="Unassembled WGS sequence"/>
</dbReference>
<organism evidence="1 2">
    <name type="scientific">Saprospira grandis DSM 2844</name>
    <dbReference type="NCBI Taxonomy" id="694433"/>
    <lineage>
        <taxon>Bacteria</taxon>
        <taxon>Pseudomonadati</taxon>
        <taxon>Bacteroidota</taxon>
        <taxon>Saprospiria</taxon>
        <taxon>Saprospirales</taxon>
        <taxon>Saprospiraceae</taxon>
        <taxon>Saprospira</taxon>
    </lineage>
</organism>
<sequence>MVPAIIIILFVLWQMYLFARRYSPKKVRKSHMLALITIAESSDSKGVSPVQLEYLKIIATVTAVSTEELYLLLKKPVKKFRYHPPRKWEHRVRALEDLVHMMHLEGLPTKAQFINCYRFAKRLDLPKELIEEITKDLHLKIIESKKKNKPLQ</sequence>
<gene>
    <name evidence="1" type="ORF">SapgrDRAFT_3213</name>
</gene>
<evidence type="ECO:0008006" key="3">
    <source>
        <dbReference type="Google" id="ProtNLM"/>
    </source>
</evidence>
<accession>J1I8R2</accession>
<reference evidence="2" key="1">
    <citation type="journal article" date="2012" name="Stand. Genomic Sci.">
        <title>Permanent draft genome sequence of the gliding predator Saprospira grandis strain Sa g1 (= HR1).</title>
        <authorList>
            <person name="Mavromatis K."/>
            <person name="Chertkov O."/>
            <person name="Lapidus A."/>
            <person name="Nolan M."/>
            <person name="Lucas S."/>
            <person name="Tice H."/>
            <person name="Del Rio T.G."/>
            <person name="Cheng J.F."/>
            <person name="Han C."/>
            <person name="Tapia R."/>
            <person name="Bruce D."/>
            <person name="Goodwin L.A."/>
            <person name="Pitluck S."/>
            <person name="Huntemann M."/>
            <person name="Liolios K."/>
            <person name="Pagani I."/>
            <person name="Ivanova N."/>
            <person name="Mikhailova N."/>
            <person name="Pati A."/>
            <person name="Chen A."/>
            <person name="Palaniappan K."/>
            <person name="Land M."/>
            <person name="Brambilla E.M."/>
            <person name="Rohde M."/>
            <person name="Spring S."/>
            <person name="Goker M."/>
            <person name="Detter J.C."/>
            <person name="Bristow J."/>
            <person name="Eisen J.A."/>
            <person name="Markowitz V."/>
            <person name="Hugenholtz P."/>
            <person name="Kyrpides N.C."/>
            <person name="Klenk H.P."/>
            <person name="Woyke T."/>
        </authorList>
    </citation>
    <scope>NUCLEOTIDE SEQUENCE [LARGE SCALE GENOMIC DNA]</scope>
    <source>
        <strain evidence="2">DSM 2844</strain>
    </source>
</reference>
<dbReference type="HOGENOM" id="CLU_1721067_0_0_10"/>